<protein>
    <recommendedName>
        <fullName evidence="8">Glycoside hydrolase family 127 protein</fullName>
    </recommendedName>
</protein>
<evidence type="ECO:0000313" key="7">
    <source>
        <dbReference type="Proteomes" id="UP000285173"/>
    </source>
</evidence>
<dbReference type="PANTHER" id="PTHR43465">
    <property type="entry name" value="DUF1680 DOMAIN PROTEIN (AFU_ORTHOLOGUE AFUA_1G08910)"/>
    <property type="match status" value="1"/>
</dbReference>
<evidence type="ECO:0000313" key="6">
    <source>
        <dbReference type="Proteomes" id="UP000283732"/>
    </source>
</evidence>
<comment type="caution">
    <text evidence="5">The sequence shown here is derived from an EMBL/GenBank/DDBJ whole genome shotgun (WGS) entry which is preliminary data.</text>
</comment>
<dbReference type="InterPro" id="IPR049046">
    <property type="entry name" value="Beta-AFase-like_GH127_middle"/>
</dbReference>
<name>A0A3R6HMI6_9BACT</name>
<reference evidence="6 7" key="1">
    <citation type="submission" date="2018-08" db="EMBL/GenBank/DDBJ databases">
        <title>A genome reference for cultivated species of the human gut microbiota.</title>
        <authorList>
            <person name="Zou Y."/>
            <person name="Xue W."/>
            <person name="Luo G."/>
        </authorList>
    </citation>
    <scope>NUCLEOTIDE SEQUENCE [LARGE SCALE GENOMIC DNA]</scope>
    <source>
        <strain evidence="5 6">AM16-50</strain>
        <strain evidence="4 7">AM50-15</strain>
    </source>
</reference>
<dbReference type="AlphaFoldDB" id="A0A3R6HMI6"/>
<dbReference type="PANTHER" id="PTHR43465:SF2">
    <property type="entry name" value="DUF1680 DOMAIN PROTEIN (AFU_ORTHOLOGUE AFUA_1G08910)"/>
    <property type="match status" value="1"/>
</dbReference>
<sequence>MMIPFKVKTFSFLLACACSTAGMAQVGNDSPVKQVKISGYVGTRITDCIEHRVKAQDVDHLVEPFRHQNEKSRWQSEFWGKWIQGAIASYRYNRDPELYQIIKDAAESLMATQLPNGYIGNYAPEYQLQQWDVWGRKYTSLGLIAWYDLSGDKKALEAACRVVDHLMTQVGPGKVDVVSTGNYIGMPSSSVLEPVMYLYNRTKEKRYLDFAKYIVGQWETPGGPQLISKAIADVPVANRFPHPKTWFSRENGQKAYEMMSCYEGLLELYKVTGNPLYLSVVEKTVGHIVREEINVAGSGSAFECWYGGKERQTQPTYHTMETCVTFTWMQLCNRLLQMTGNSLYADYMETAIYNALMASLKADASQIAKYSPLEGWRHEGEEQCGMHINCCNANGPRAFAMIPQFAYQVQDDCVRVNFYAPSEAELVLPGKKPVRLKQTTDYPQTDQIEIEVDPAKETAFTIALRIPAWSKIAVVSVNGQPQDGVLQGAYLPVNRKWKKGDRITVKLDLRARLVERNQAQAIVRGPIVLARDSRFGDGFVDEASVVVSKDGYVELTPVKAPGFAWLAFTAPMVLGTDLESNRAPKQIHFCDFASAGNTWDKTQRYRVWLPKTLNVMHSPYRPYNQ</sequence>
<dbReference type="InterPro" id="IPR012878">
    <property type="entry name" value="Beta-AFase-like_GH127_cat"/>
</dbReference>
<keyword evidence="1" id="KW-0732">Signal</keyword>
<dbReference type="Proteomes" id="UP000285173">
    <property type="component" value="Unassembled WGS sequence"/>
</dbReference>
<dbReference type="Pfam" id="PF07944">
    <property type="entry name" value="Beta-AFase-like_GH127_cat"/>
    <property type="match status" value="1"/>
</dbReference>
<evidence type="ECO:0000313" key="5">
    <source>
        <dbReference type="EMBL" id="RHH78660.1"/>
    </source>
</evidence>
<dbReference type="InterPro" id="IPR049174">
    <property type="entry name" value="Beta-AFase-like"/>
</dbReference>
<evidence type="ECO:0000259" key="3">
    <source>
        <dbReference type="Pfam" id="PF20736"/>
    </source>
</evidence>
<dbReference type="Gene3D" id="1.50.10.20">
    <property type="match status" value="1"/>
</dbReference>
<evidence type="ECO:0000313" key="4">
    <source>
        <dbReference type="EMBL" id="RGZ49176.1"/>
    </source>
</evidence>
<evidence type="ECO:0000259" key="2">
    <source>
        <dbReference type="Pfam" id="PF07944"/>
    </source>
</evidence>
<dbReference type="Proteomes" id="UP000283732">
    <property type="component" value="Unassembled WGS sequence"/>
</dbReference>
<organism evidence="5 6">
    <name type="scientific">Parabacteroides merdae</name>
    <dbReference type="NCBI Taxonomy" id="46503"/>
    <lineage>
        <taxon>Bacteria</taxon>
        <taxon>Pseudomonadati</taxon>
        <taxon>Bacteroidota</taxon>
        <taxon>Bacteroidia</taxon>
        <taxon>Bacteroidales</taxon>
        <taxon>Tannerellaceae</taxon>
        <taxon>Parabacteroides</taxon>
    </lineage>
</organism>
<evidence type="ECO:0008006" key="8">
    <source>
        <dbReference type="Google" id="ProtNLM"/>
    </source>
</evidence>
<dbReference type="Pfam" id="PF20736">
    <property type="entry name" value="Glyco_hydro127M"/>
    <property type="match status" value="1"/>
</dbReference>
<dbReference type="InterPro" id="IPR008928">
    <property type="entry name" value="6-hairpin_glycosidase_sf"/>
</dbReference>
<evidence type="ECO:0000256" key="1">
    <source>
        <dbReference type="SAM" id="SignalP"/>
    </source>
</evidence>
<feature type="domain" description="Non-reducing end beta-L-arabinofuranosidase-like GH127 catalytic" evidence="2">
    <location>
        <begin position="42"/>
        <end position="402"/>
    </location>
</feature>
<feature type="signal peptide" evidence="1">
    <location>
        <begin position="1"/>
        <end position="24"/>
    </location>
</feature>
<dbReference type="EMBL" id="QRKC01000002">
    <property type="protein sequence ID" value="RHH78660.1"/>
    <property type="molecule type" value="Genomic_DNA"/>
</dbReference>
<accession>A0A3R6HMI6</accession>
<proteinExistence type="predicted"/>
<dbReference type="RefSeq" id="WP_122202961.1">
    <property type="nucleotide sequence ID" value="NZ_QRKC01000002.1"/>
</dbReference>
<gene>
    <name evidence="5" type="ORF">DW191_08385</name>
    <name evidence="4" type="ORF">DW986_07475</name>
</gene>
<dbReference type="GO" id="GO:0005975">
    <property type="term" value="P:carbohydrate metabolic process"/>
    <property type="evidence" value="ECO:0007669"/>
    <property type="project" value="InterPro"/>
</dbReference>
<dbReference type="EMBL" id="QSEF01000008">
    <property type="protein sequence ID" value="RGZ49176.1"/>
    <property type="molecule type" value="Genomic_DNA"/>
</dbReference>
<dbReference type="SUPFAM" id="SSF48208">
    <property type="entry name" value="Six-hairpin glycosidases"/>
    <property type="match status" value="1"/>
</dbReference>
<feature type="chain" id="PRO_5036343265" description="Glycoside hydrolase family 127 protein" evidence="1">
    <location>
        <begin position="25"/>
        <end position="625"/>
    </location>
</feature>
<feature type="domain" description="Non-reducing end beta-L-arabinofuranosidase-like GH127 middle" evidence="3">
    <location>
        <begin position="414"/>
        <end position="508"/>
    </location>
</feature>